<accession>N1W5M8</accession>
<dbReference type="InterPro" id="IPR010982">
    <property type="entry name" value="Lambda_DNA-bd_dom_sf"/>
</dbReference>
<keyword evidence="3" id="KW-0238">DNA-binding</keyword>
<feature type="domain" description="HTH cro/C1-type" evidence="2">
    <location>
        <begin position="32"/>
        <end position="86"/>
    </location>
</feature>
<dbReference type="GO" id="GO:0003677">
    <property type="term" value="F:DNA binding"/>
    <property type="evidence" value="ECO:0007669"/>
    <property type="project" value="UniProtKB-KW"/>
</dbReference>
<dbReference type="SUPFAM" id="SSF47413">
    <property type="entry name" value="lambda repressor-like DNA-binding domains"/>
    <property type="match status" value="1"/>
</dbReference>
<comment type="caution">
    <text evidence="3">The sequence shown here is derived from an EMBL/GenBank/DDBJ whole genome shotgun (WGS) entry which is preliminary data.</text>
</comment>
<dbReference type="PROSITE" id="PS50943">
    <property type="entry name" value="HTH_CROC1"/>
    <property type="match status" value="1"/>
</dbReference>
<evidence type="ECO:0000313" key="4">
    <source>
        <dbReference type="Proteomes" id="UP000012227"/>
    </source>
</evidence>
<dbReference type="AlphaFoldDB" id="N1W5M8"/>
<dbReference type="Proteomes" id="UP000012227">
    <property type="component" value="Unassembled WGS sequence"/>
</dbReference>
<proteinExistence type="predicted"/>
<dbReference type="CDD" id="cd00093">
    <property type="entry name" value="HTH_XRE"/>
    <property type="match status" value="1"/>
</dbReference>
<dbReference type="EMBL" id="AOGY02000013">
    <property type="protein sequence ID" value="EMY71534.1"/>
    <property type="molecule type" value="Genomic_DNA"/>
</dbReference>
<keyword evidence="1" id="KW-0175">Coiled coil</keyword>
<sequence>MTLYSEKEIFDNMKEIDDKKENLEPGAFALKIAKLREKIGVSQTELAERANMSPAALSRILSGERVLKPEHARELAKVLQVTTLELLQDTEFMEVWHGWVEISDLFALQRRLETRENDLHSLQVQHEGMRAENVSLKDQLVQMISRLDQLEKENALLKGQLQNSLATHEEIGVLRNQVATLLGERNNQISQTQTLQSQHLTLKNQYQNLQSVAQQLHMRLTQVSRELQESKSSNATSALLSAIAGFGLAKVLEEN</sequence>
<organism evidence="3 4">
    <name type="scientific">Leptospira vanthielii serovar Holland str. Waz Holland = ATCC 700522</name>
    <dbReference type="NCBI Taxonomy" id="1218591"/>
    <lineage>
        <taxon>Bacteria</taxon>
        <taxon>Pseudomonadati</taxon>
        <taxon>Spirochaetota</taxon>
        <taxon>Spirochaetia</taxon>
        <taxon>Leptospirales</taxon>
        <taxon>Leptospiraceae</taxon>
        <taxon>Leptospira</taxon>
    </lineage>
</organism>
<dbReference type="SMART" id="SM00530">
    <property type="entry name" value="HTH_XRE"/>
    <property type="match status" value="1"/>
</dbReference>
<dbReference type="InterPro" id="IPR001387">
    <property type="entry name" value="Cro/C1-type_HTH"/>
</dbReference>
<evidence type="ECO:0000256" key="1">
    <source>
        <dbReference type="SAM" id="Coils"/>
    </source>
</evidence>
<name>N1W5M8_9LEPT</name>
<feature type="coiled-coil region" evidence="1">
    <location>
        <begin position="119"/>
        <end position="167"/>
    </location>
</feature>
<protein>
    <submittedName>
        <fullName evidence="3">DNA-binding helix-turn-helix protein</fullName>
    </submittedName>
</protein>
<evidence type="ECO:0000259" key="2">
    <source>
        <dbReference type="PROSITE" id="PS50943"/>
    </source>
</evidence>
<dbReference type="STRING" id="1218591.LEP1GSC199_1554"/>
<dbReference type="Gene3D" id="1.10.260.40">
    <property type="entry name" value="lambda repressor-like DNA-binding domains"/>
    <property type="match status" value="1"/>
</dbReference>
<evidence type="ECO:0000313" key="3">
    <source>
        <dbReference type="EMBL" id="EMY71534.1"/>
    </source>
</evidence>
<dbReference type="Pfam" id="PF01381">
    <property type="entry name" value="HTH_3"/>
    <property type="match status" value="1"/>
</dbReference>
<reference evidence="3 4" key="1">
    <citation type="submission" date="2013-03" db="EMBL/GenBank/DDBJ databases">
        <authorList>
            <person name="Harkins D.M."/>
            <person name="Durkin A.S."/>
            <person name="Brinkac L.M."/>
            <person name="Haft D.H."/>
            <person name="Selengut J.D."/>
            <person name="Sanka R."/>
            <person name="DePew J."/>
            <person name="Purushe J."/>
            <person name="Galloway R.L."/>
            <person name="Vinetz J.M."/>
            <person name="Sutton G.G."/>
            <person name="Nierman W.C."/>
            <person name="Fouts D.E."/>
        </authorList>
    </citation>
    <scope>NUCLEOTIDE SEQUENCE [LARGE SCALE GENOMIC DNA]</scope>
    <source>
        <strain evidence="3 4">Waz Holland</strain>
    </source>
</reference>
<gene>
    <name evidence="3" type="ORF">LEP1GSC199_1554</name>
</gene>